<accession>A0AAV6JVQ0</accession>
<sequence>MKGGKGGKGTYLKRNDMVVEEERRGGREVDVEWLPGGSYRQGISGTIKAHKSTVLLYLYTIINLGGGNGEKTIIMEPWLGSQPYYCCILCKYLSYGVPVHGDL</sequence>
<dbReference type="EMBL" id="JACTNZ010000006">
    <property type="protein sequence ID" value="KAG5544235.1"/>
    <property type="molecule type" value="Genomic_DNA"/>
</dbReference>
<comment type="caution">
    <text evidence="1">The sequence shown here is derived from an EMBL/GenBank/DDBJ whole genome shotgun (WGS) entry which is preliminary data.</text>
</comment>
<gene>
    <name evidence="1" type="ORF">RHGRI_016854</name>
</gene>
<dbReference type="AlphaFoldDB" id="A0AAV6JVQ0"/>
<evidence type="ECO:0000313" key="1">
    <source>
        <dbReference type="EMBL" id="KAG5544235.1"/>
    </source>
</evidence>
<protein>
    <submittedName>
        <fullName evidence="1">Uncharacterized protein</fullName>
    </submittedName>
</protein>
<organism evidence="1 2">
    <name type="scientific">Rhododendron griersonianum</name>
    <dbReference type="NCBI Taxonomy" id="479676"/>
    <lineage>
        <taxon>Eukaryota</taxon>
        <taxon>Viridiplantae</taxon>
        <taxon>Streptophyta</taxon>
        <taxon>Embryophyta</taxon>
        <taxon>Tracheophyta</taxon>
        <taxon>Spermatophyta</taxon>
        <taxon>Magnoliopsida</taxon>
        <taxon>eudicotyledons</taxon>
        <taxon>Gunneridae</taxon>
        <taxon>Pentapetalae</taxon>
        <taxon>asterids</taxon>
        <taxon>Ericales</taxon>
        <taxon>Ericaceae</taxon>
        <taxon>Ericoideae</taxon>
        <taxon>Rhodoreae</taxon>
        <taxon>Rhododendron</taxon>
    </lineage>
</organism>
<evidence type="ECO:0000313" key="2">
    <source>
        <dbReference type="Proteomes" id="UP000823749"/>
    </source>
</evidence>
<proteinExistence type="predicted"/>
<name>A0AAV6JVQ0_9ERIC</name>
<dbReference type="Proteomes" id="UP000823749">
    <property type="component" value="Chromosome 6"/>
</dbReference>
<keyword evidence="2" id="KW-1185">Reference proteome</keyword>
<reference evidence="1 2" key="1">
    <citation type="submission" date="2020-08" db="EMBL/GenBank/DDBJ databases">
        <title>Plant Genome Project.</title>
        <authorList>
            <person name="Zhang R.-G."/>
        </authorList>
    </citation>
    <scope>NUCLEOTIDE SEQUENCE [LARGE SCALE GENOMIC DNA]</scope>
    <source>
        <strain evidence="1">WSP0</strain>
        <tissue evidence="1">Leaf</tissue>
    </source>
</reference>